<comment type="caution">
    <text evidence="2">The sequence shown here is derived from an EMBL/GenBank/DDBJ whole genome shotgun (WGS) entry which is preliminary data.</text>
</comment>
<evidence type="ECO:0000313" key="2">
    <source>
        <dbReference type="EMBL" id="RJL24751.1"/>
    </source>
</evidence>
<dbReference type="RefSeq" id="WP_119929668.1">
    <property type="nucleotide sequence ID" value="NZ_QZEY01000014.1"/>
</dbReference>
<sequence length="137" mass="13492">MNGADRNGDEAARRERAADERVSDALERGDAGAAWHAENPENPENPGNDAGNPVGAEPAGGGPGGGRARGAVPEAGTGGTRGRRVTNVSERGVSDAPGTAGVPEETGPRDAVVSPELDTGGGIGTGSLDPPAGENHP</sequence>
<reference evidence="2 3" key="1">
    <citation type="submission" date="2018-09" db="EMBL/GenBank/DDBJ databases">
        <title>YIM 75507 draft genome.</title>
        <authorList>
            <person name="Tang S."/>
            <person name="Feng Y."/>
        </authorList>
    </citation>
    <scope>NUCLEOTIDE SEQUENCE [LARGE SCALE GENOMIC DNA]</scope>
    <source>
        <strain evidence="2 3">YIM 75507</strain>
    </source>
</reference>
<name>A0A3A4A9E4_9ACTN</name>
<evidence type="ECO:0000256" key="1">
    <source>
        <dbReference type="SAM" id="MobiDB-lite"/>
    </source>
</evidence>
<dbReference type="Proteomes" id="UP000265768">
    <property type="component" value="Unassembled WGS sequence"/>
</dbReference>
<feature type="compositionally biased region" description="Low complexity" evidence="1">
    <location>
        <begin position="40"/>
        <end position="57"/>
    </location>
</feature>
<gene>
    <name evidence="2" type="ORF">D5H75_28600</name>
</gene>
<accession>A0A3A4A9E4</accession>
<proteinExistence type="predicted"/>
<feature type="compositionally biased region" description="Gly residues" evidence="1">
    <location>
        <begin position="58"/>
        <end position="68"/>
    </location>
</feature>
<evidence type="ECO:0000313" key="3">
    <source>
        <dbReference type="Proteomes" id="UP000265768"/>
    </source>
</evidence>
<organism evidence="2 3">
    <name type="scientific">Bailinhaonella thermotolerans</name>
    <dbReference type="NCBI Taxonomy" id="1070861"/>
    <lineage>
        <taxon>Bacteria</taxon>
        <taxon>Bacillati</taxon>
        <taxon>Actinomycetota</taxon>
        <taxon>Actinomycetes</taxon>
        <taxon>Streptosporangiales</taxon>
        <taxon>Streptosporangiaceae</taxon>
        <taxon>Bailinhaonella</taxon>
    </lineage>
</organism>
<protein>
    <submittedName>
        <fullName evidence="2">Uncharacterized protein</fullName>
    </submittedName>
</protein>
<dbReference type="AlphaFoldDB" id="A0A3A4A9E4"/>
<dbReference type="EMBL" id="QZEY01000014">
    <property type="protein sequence ID" value="RJL24751.1"/>
    <property type="molecule type" value="Genomic_DNA"/>
</dbReference>
<feature type="region of interest" description="Disordered" evidence="1">
    <location>
        <begin position="1"/>
        <end position="137"/>
    </location>
</feature>
<keyword evidence="3" id="KW-1185">Reference proteome</keyword>
<feature type="compositionally biased region" description="Basic and acidic residues" evidence="1">
    <location>
        <begin position="1"/>
        <end position="30"/>
    </location>
</feature>